<dbReference type="PANTHER" id="PTHR34975">
    <property type="entry name" value="SPORE GERMINATION PROTEIN A2"/>
    <property type="match status" value="1"/>
</dbReference>
<feature type="transmembrane region" description="Helical" evidence="8">
    <location>
        <begin position="135"/>
        <end position="161"/>
    </location>
</feature>
<dbReference type="RefSeq" id="WP_183558042.1">
    <property type="nucleotide sequence ID" value="NZ_CBCSLB010000001.1"/>
</dbReference>
<evidence type="ECO:0000256" key="7">
    <source>
        <dbReference type="ARBA" id="ARBA00023136"/>
    </source>
</evidence>
<feature type="transmembrane region" description="Helical" evidence="8">
    <location>
        <begin position="182"/>
        <end position="203"/>
    </location>
</feature>
<dbReference type="EMBL" id="JACHXW010000001">
    <property type="protein sequence ID" value="MBB3150335.1"/>
    <property type="molecule type" value="Genomic_DNA"/>
</dbReference>
<evidence type="ECO:0000256" key="6">
    <source>
        <dbReference type="ARBA" id="ARBA00022989"/>
    </source>
</evidence>
<keyword evidence="3" id="KW-0813">Transport</keyword>
<evidence type="ECO:0000313" key="10">
    <source>
        <dbReference type="Proteomes" id="UP000518605"/>
    </source>
</evidence>
<feature type="transmembrane region" description="Helical" evidence="8">
    <location>
        <begin position="330"/>
        <end position="348"/>
    </location>
</feature>
<evidence type="ECO:0000256" key="2">
    <source>
        <dbReference type="ARBA" id="ARBA00007998"/>
    </source>
</evidence>
<gene>
    <name evidence="9" type="ORF">FHS16_000367</name>
</gene>
<keyword evidence="5 8" id="KW-0812">Transmembrane</keyword>
<organism evidence="9 10">
    <name type="scientific">Paenibacillus endophyticus</name>
    <dbReference type="NCBI Taxonomy" id="1294268"/>
    <lineage>
        <taxon>Bacteria</taxon>
        <taxon>Bacillati</taxon>
        <taxon>Bacillota</taxon>
        <taxon>Bacilli</taxon>
        <taxon>Bacillales</taxon>
        <taxon>Paenibacillaceae</taxon>
        <taxon>Paenibacillus</taxon>
    </lineage>
</organism>
<feature type="transmembrane region" description="Helical" evidence="8">
    <location>
        <begin position="209"/>
        <end position="230"/>
    </location>
</feature>
<feature type="transmembrane region" description="Helical" evidence="8">
    <location>
        <begin position="66"/>
        <end position="90"/>
    </location>
</feature>
<dbReference type="Proteomes" id="UP000518605">
    <property type="component" value="Unassembled WGS sequence"/>
</dbReference>
<proteinExistence type="inferred from homology"/>
<protein>
    <submittedName>
        <fullName evidence="9">Spore germination protein (Amino acid permease)</fullName>
    </submittedName>
</protein>
<comment type="subcellular location">
    <subcellularLocation>
        <location evidence="1">Membrane</location>
        <topology evidence="1">Multi-pass membrane protein</topology>
    </subcellularLocation>
</comment>
<evidence type="ECO:0000256" key="4">
    <source>
        <dbReference type="ARBA" id="ARBA00022544"/>
    </source>
</evidence>
<accession>A0A7W5C394</accession>
<feature type="transmembrane region" description="Helical" evidence="8">
    <location>
        <begin position="297"/>
        <end position="318"/>
    </location>
</feature>
<keyword evidence="10" id="KW-1185">Reference proteome</keyword>
<evidence type="ECO:0000256" key="1">
    <source>
        <dbReference type="ARBA" id="ARBA00004141"/>
    </source>
</evidence>
<feature type="transmembrane region" description="Helical" evidence="8">
    <location>
        <begin position="264"/>
        <end position="285"/>
    </location>
</feature>
<keyword evidence="4" id="KW-0309">Germination</keyword>
<reference evidence="9 10" key="1">
    <citation type="submission" date="2020-08" db="EMBL/GenBank/DDBJ databases">
        <title>Genomic Encyclopedia of Type Strains, Phase III (KMG-III): the genomes of soil and plant-associated and newly described type strains.</title>
        <authorList>
            <person name="Whitman W."/>
        </authorList>
    </citation>
    <scope>NUCLEOTIDE SEQUENCE [LARGE SCALE GENOMIC DNA]</scope>
    <source>
        <strain evidence="9 10">CECT 8234</strain>
    </source>
</reference>
<evidence type="ECO:0000256" key="3">
    <source>
        <dbReference type="ARBA" id="ARBA00022448"/>
    </source>
</evidence>
<dbReference type="GO" id="GO:0016020">
    <property type="term" value="C:membrane"/>
    <property type="evidence" value="ECO:0007669"/>
    <property type="project" value="UniProtKB-SubCell"/>
</dbReference>
<feature type="transmembrane region" description="Helical" evidence="8">
    <location>
        <begin position="36"/>
        <end position="54"/>
    </location>
</feature>
<dbReference type="AlphaFoldDB" id="A0A7W5C394"/>
<feature type="transmembrane region" description="Helical" evidence="8">
    <location>
        <begin position="102"/>
        <end position="129"/>
    </location>
</feature>
<dbReference type="Pfam" id="PF03845">
    <property type="entry name" value="Spore_permease"/>
    <property type="match status" value="1"/>
</dbReference>
<dbReference type="InterPro" id="IPR004761">
    <property type="entry name" value="Spore_GerAB"/>
</dbReference>
<sequence length="359" mass="41119">MDKSLHVVLMYGLTQLGFIFFFYSGDIISSTTEGHWLAIVIGLVLNLVMVWLYMKGLGYFPKQDIISIYSAVGKWAAVLFLLPLVFFLFITNIITIRAFSEVITLVFLANTPLWAIMALIITLSGYIALNGVESIFRTGVLLAILFLPVILFTICISFQNVDFRYFFPVMDEKFSFLARPPYWHSFAAFAGSFLFLGFIQPYVAYRPKYVLMTVAALVPFYFIAVYVPLFTFGQATASTFKFPFIVLMSTIHINWLMFDRITMFLLLCLVTFTMLFISMVLWKLSQVLHRCLPKVKPSYFVIAIAAANFIGCLFITNWDEIQSLVMWNTMLRFFVMVGIPCSIWLLGIRAKRMIKDEGA</sequence>
<evidence type="ECO:0000256" key="5">
    <source>
        <dbReference type="ARBA" id="ARBA00022692"/>
    </source>
</evidence>
<keyword evidence="7 8" id="KW-0472">Membrane</keyword>
<dbReference type="GO" id="GO:0009847">
    <property type="term" value="P:spore germination"/>
    <property type="evidence" value="ECO:0007669"/>
    <property type="project" value="InterPro"/>
</dbReference>
<comment type="similarity">
    <text evidence="2">Belongs to the amino acid-polyamine-organocation (APC) superfamily. Spore germination protein (SGP) (TC 2.A.3.9) family.</text>
</comment>
<comment type="caution">
    <text evidence="9">The sequence shown here is derived from an EMBL/GenBank/DDBJ whole genome shotgun (WGS) entry which is preliminary data.</text>
</comment>
<evidence type="ECO:0000256" key="8">
    <source>
        <dbReference type="SAM" id="Phobius"/>
    </source>
</evidence>
<keyword evidence="6 8" id="KW-1133">Transmembrane helix</keyword>
<name>A0A7W5C394_9BACL</name>
<feature type="transmembrane region" description="Helical" evidence="8">
    <location>
        <begin position="6"/>
        <end position="24"/>
    </location>
</feature>
<dbReference type="PANTHER" id="PTHR34975:SF2">
    <property type="entry name" value="SPORE GERMINATION PROTEIN A2"/>
    <property type="match status" value="1"/>
</dbReference>
<evidence type="ECO:0000313" key="9">
    <source>
        <dbReference type="EMBL" id="MBB3150335.1"/>
    </source>
</evidence>